<dbReference type="AlphaFoldDB" id="A0A397U001"/>
<dbReference type="Proteomes" id="UP000266673">
    <property type="component" value="Unassembled WGS sequence"/>
</dbReference>
<dbReference type="Gene3D" id="3.90.660.10">
    <property type="match status" value="1"/>
</dbReference>
<sequence>MSFVLASHSTTIHKYRKKFGSTLPLPEHGMPLPGEGLPLPGNNQPQCIPHVRLKYFKQKIPNFKVAPEPPVCPLPKEPLESKICIIGAGMAGLFSALLLQKAGFKNIQILECQNRVGGRIYTHYFEGNKEQRLYGEHGAMRLPKTEEHQMVFDTIDYLNQRITNKEDQLSRIKFIFSNDNGLYYYNDSQIMTQGDESKQELSTLGFSSKVYPKYKEMFSEAFQCFFALLDKDFDEGLRCLMKYDEDSVYSYLRRELKVPEPYDIDETIAALEMTESATGLFRLSLVEAVMDAYTFMTDSQEWETIDYGMQRFPDAFRLVYEQEERNGLANVRIKYNHKVYKLEYEDNKVHVYWKENGESRNDIFDKVIVTCPLGVVRQWDLSGLDKNDEFYHKRRAIRELNYDKSAKVFLKFKTRFWENGSRPIVGGSSTTDLPIRTVVYPSCYVDNNIPVDNPAILLASYTWANDAEKFAPYSQKENAEICAENLKILHGREVIEENLVSEEFSSIYWPNDPTTIGAFALFGPGQFSTLMYPMIKPMNNIHWAGEHTDIHHAWIVGAFNSAVRVVKEIMLCSNMKPQWDKLKTQEPLQNWHGHI</sequence>
<evidence type="ECO:0000259" key="1">
    <source>
        <dbReference type="Pfam" id="PF01593"/>
    </source>
</evidence>
<dbReference type="PANTHER" id="PTHR10742">
    <property type="entry name" value="FLAVIN MONOAMINE OXIDASE"/>
    <property type="match status" value="1"/>
</dbReference>
<dbReference type="InterPro" id="IPR050281">
    <property type="entry name" value="Flavin_monoamine_oxidase"/>
</dbReference>
<dbReference type="EMBL" id="QKWP01002714">
    <property type="protein sequence ID" value="RIB02377.1"/>
    <property type="molecule type" value="Genomic_DNA"/>
</dbReference>
<dbReference type="GO" id="GO:0001716">
    <property type="term" value="F:L-amino-acid oxidase activity"/>
    <property type="evidence" value="ECO:0007669"/>
    <property type="project" value="TreeGrafter"/>
</dbReference>
<evidence type="ECO:0000313" key="3">
    <source>
        <dbReference type="Proteomes" id="UP000266673"/>
    </source>
</evidence>
<dbReference type="GO" id="GO:0009063">
    <property type="term" value="P:amino acid catabolic process"/>
    <property type="evidence" value="ECO:0007669"/>
    <property type="project" value="TreeGrafter"/>
</dbReference>
<dbReference type="InterPro" id="IPR036188">
    <property type="entry name" value="FAD/NAD-bd_sf"/>
</dbReference>
<dbReference type="Pfam" id="PF01593">
    <property type="entry name" value="Amino_oxidase"/>
    <property type="match status" value="1"/>
</dbReference>
<accession>A0A397U001</accession>
<dbReference type="STRING" id="44941.A0A397U001"/>
<gene>
    <name evidence="2" type="ORF">C2G38_2255628</name>
</gene>
<dbReference type="Gene3D" id="1.20.1440.240">
    <property type="match status" value="1"/>
</dbReference>
<reference evidence="2 3" key="1">
    <citation type="submission" date="2018-06" db="EMBL/GenBank/DDBJ databases">
        <title>Comparative genomics reveals the genomic features of Rhizophagus irregularis, R. cerebriforme, R. diaphanum and Gigaspora rosea, and their symbiotic lifestyle signature.</title>
        <authorList>
            <person name="Morin E."/>
            <person name="San Clemente H."/>
            <person name="Chen E.C.H."/>
            <person name="De La Providencia I."/>
            <person name="Hainaut M."/>
            <person name="Kuo A."/>
            <person name="Kohler A."/>
            <person name="Murat C."/>
            <person name="Tang N."/>
            <person name="Roy S."/>
            <person name="Loubradou J."/>
            <person name="Henrissat B."/>
            <person name="Grigoriev I.V."/>
            <person name="Corradi N."/>
            <person name="Roux C."/>
            <person name="Martin F.M."/>
        </authorList>
    </citation>
    <scope>NUCLEOTIDE SEQUENCE [LARGE SCALE GENOMIC DNA]</scope>
    <source>
        <strain evidence="2 3">DAOM 194757</strain>
    </source>
</reference>
<dbReference type="InterPro" id="IPR002937">
    <property type="entry name" value="Amino_oxidase"/>
</dbReference>
<keyword evidence="3" id="KW-1185">Reference proteome</keyword>
<dbReference type="Gene3D" id="3.50.50.60">
    <property type="entry name" value="FAD/NAD(P)-binding domain"/>
    <property type="match status" value="1"/>
</dbReference>
<dbReference type="SUPFAM" id="SSF54373">
    <property type="entry name" value="FAD-linked reductases, C-terminal domain"/>
    <property type="match status" value="1"/>
</dbReference>
<dbReference type="SUPFAM" id="SSF51905">
    <property type="entry name" value="FAD/NAD(P)-binding domain"/>
    <property type="match status" value="1"/>
</dbReference>
<feature type="domain" description="Amine oxidase" evidence="1">
    <location>
        <begin position="90"/>
        <end position="570"/>
    </location>
</feature>
<dbReference type="PANTHER" id="PTHR10742:SF342">
    <property type="entry name" value="AMINE OXIDASE"/>
    <property type="match status" value="1"/>
</dbReference>
<comment type="caution">
    <text evidence="2">The sequence shown here is derived from an EMBL/GenBank/DDBJ whole genome shotgun (WGS) entry which is preliminary data.</text>
</comment>
<organism evidence="2 3">
    <name type="scientific">Gigaspora rosea</name>
    <dbReference type="NCBI Taxonomy" id="44941"/>
    <lineage>
        <taxon>Eukaryota</taxon>
        <taxon>Fungi</taxon>
        <taxon>Fungi incertae sedis</taxon>
        <taxon>Mucoromycota</taxon>
        <taxon>Glomeromycotina</taxon>
        <taxon>Glomeromycetes</taxon>
        <taxon>Diversisporales</taxon>
        <taxon>Gigasporaceae</taxon>
        <taxon>Gigaspora</taxon>
    </lineage>
</organism>
<dbReference type="OrthoDB" id="7777654at2759"/>
<proteinExistence type="predicted"/>
<name>A0A397U001_9GLOM</name>
<protein>
    <recommendedName>
        <fullName evidence="1">Amine oxidase domain-containing protein</fullName>
    </recommendedName>
</protein>
<evidence type="ECO:0000313" key="2">
    <source>
        <dbReference type="EMBL" id="RIB02377.1"/>
    </source>
</evidence>